<dbReference type="Gene3D" id="3.40.50.850">
    <property type="entry name" value="Isochorismatase-like"/>
    <property type="match status" value="1"/>
</dbReference>
<keyword evidence="4" id="KW-1185">Reference proteome</keyword>
<name>A0ABV3PY12_9HYPH</name>
<proteinExistence type="predicted"/>
<dbReference type="InterPro" id="IPR050272">
    <property type="entry name" value="Isochorismatase-like_hydrls"/>
</dbReference>
<reference evidence="3 4" key="1">
    <citation type="submission" date="2024-07" db="EMBL/GenBank/DDBJ databases">
        <title>Description of Labrys sedimenti sp. nov., isolated from a diclofenac-degrading enrichment culture.</title>
        <authorList>
            <person name="Tancsics A."/>
            <person name="Csepanyi A."/>
        </authorList>
    </citation>
    <scope>NUCLEOTIDE SEQUENCE [LARGE SCALE GENOMIC DNA]</scope>
    <source>
        <strain evidence="3 4">LMG 23578</strain>
    </source>
</reference>
<organism evidence="3 4">
    <name type="scientific">Labrys neptuniae</name>
    <dbReference type="NCBI Taxonomy" id="376174"/>
    <lineage>
        <taxon>Bacteria</taxon>
        <taxon>Pseudomonadati</taxon>
        <taxon>Pseudomonadota</taxon>
        <taxon>Alphaproteobacteria</taxon>
        <taxon>Hyphomicrobiales</taxon>
        <taxon>Xanthobacteraceae</taxon>
        <taxon>Labrys</taxon>
    </lineage>
</organism>
<dbReference type="Proteomes" id="UP001555786">
    <property type="component" value="Unassembled WGS sequence"/>
</dbReference>
<dbReference type="PANTHER" id="PTHR43540">
    <property type="entry name" value="PEROXYUREIDOACRYLATE/UREIDOACRYLATE AMIDOHYDROLASE-RELATED"/>
    <property type="match status" value="1"/>
</dbReference>
<dbReference type="Pfam" id="PF00857">
    <property type="entry name" value="Isochorismatase"/>
    <property type="match status" value="1"/>
</dbReference>
<feature type="domain" description="Isochorismatase-like" evidence="2">
    <location>
        <begin position="23"/>
        <end position="201"/>
    </location>
</feature>
<dbReference type="InterPro" id="IPR000868">
    <property type="entry name" value="Isochorismatase-like_dom"/>
</dbReference>
<protein>
    <submittedName>
        <fullName evidence="3">Cysteine hydrolase</fullName>
    </submittedName>
</protein>
<dbReference type="GO" id="GO:0016787">
    <property type="term" value="F:hydrolase activity"/>
    <property type="evidence" value="ECO:0007669"/>
    <property type="project" value="UniProtKB-KW"/>
</dbReference>
<accession>A0ABV3PY12</accession>
<comment type="caution">
    <text evidence="3">The sequence shown here is derived from an EMBL/GenBank/DDBJ whole genome shotgun (WGS) entry which is preliminary data.</text>
</comment>
<evidence type="ECO:0000313" key="4">
    <source>
        <dbReference type="Proteomes" id="UP001555786"/>
    </source>
</evidence>
<evidence type="ECO:0000256" key="1">
    <source>
        <dbReference type="ARBA" id="ARBA00022801"/>
    </source>
</evidence>
<evidence type="ECO:0000313" key="3">
    <source>
        <dbReference type="EMBL" id="MEW9310545.1"/>
    </source>
</evidence>
<dbReference type="EMBL" id="JBFNQD010000029">
    <property type="protein sequence ID" value="MEW9310545.1"/>
    <property type="molecule type" value="Genomic_DNA"/>
</dbReference>
<sequence>MKTPFGLELHGSLAELCRPDRMAVIVYDMQVGILGQIADGAAITARNAAVLQAARAGGYRVVFLRHMSMPPKLMGRFQYRQAMAWQRTEDPAAVKPWFLRSSPGFEITPELAPREDEAILDKITFSAFADTPLATILRDCGLTAFAIMGVAIEIGIEPTARHGADLGFVPIIIEDACGTGHKEAAERSFTSLAYMGDAILTQSGTLIGMMGRATE</sequence>
<dbReference type="CDD" id="cd00431">
    <property type="entry name" value="cysteine_hydrolases"/>
    <property type="match status" value="1"/>
</dbReference>
<dbReference type="InterPro" id="IPR036380">
    <property type="entry name" value="Isochorismatase-like_sf"/>
</dbReference>
<gene>
    <name evidence="3" type="ORF">ABXS05_33720</name>
</gene>
<evidence type="ECO:0000259" key="2">
    <source>
        <dbReference type="Pfam" id="PF00857"/>
    </source>
</evidence>
<dbReference type="SUPFAM" id="SSF52499">
    <property type="entry name" value="Isochorismatase-like hydrolases"/>
    <property type="match status" value="1"/>
</dbReference>
<keyword evidence="1 3" id="KW-0378">Hydrolase</keyword>
<dbReference type="RefSeq" id="WP_367626924.1">
    <property type="nucleotide sequence ID" value="NZ_JBFNQD010000029.1"/>
</dbReference>